<dbReference type="OrthoDB" id="1708389at2759"/>
<proteinExistence type="predicted"/>
<keyword evidence="2" id="KW-0472">Membrane</keyword>
<dbReference type="Pfam" id="PF11696">
    <property type="entry name" value="DUF3292"/>
    <property type="match status" value="1"/>
</dbReference>
<dbReference type="PANTHER" id="PTHR38694:SF1">
    <property type="entry name" value="PEROXIN DOMAIN-CONTAINING PROTEIN"/>
    <property type="match status" value="1"/>
</dbReference>
<evidence type="ECO:0000313" key="4">
    <source>
        <dbReference type="Proteomes" id="UP000054481"/>
    </source>
</evidence>
<evidence type="ECO:0000313" key="3">
    <source>
        <dbReference type="EMBL" id="KJZ70712.1"/>
    </source>
</evidence>
<protein>
    <submittedName>
        <fullName evidence="3">Uncharacterized protein</fullName>
    </submittedName>
</protein>
<dbReference type="AlphaFoldDB" id="A0A0F7ZXH1"/>
<accession>A0A0F7ZXH1</accession>
<evidence type="ECO:0000256" key="1">
    <source>
        <dbReference type="SAM" id="MobiDB-lite"/>
    </source>
</evidence>
<dbReference type="InterPro" id="IPR021709">
    <property type="entry name" value="DUF3292"/>
</dbReference>
<dbReference type="Proteomes" id="UP000054481">
    <property type="component" value="Unassembled WGS sequence"/>
</dbReference>
<keyword evidence="2" id="KW-0812">Transmembrane</keyword>
<dbReference type="PANTHER" id="PTHR38694">
    <property type="entry name" value="CONSERVED EXPRESSED PROTEIN"/>
    <property type="match status" value="1"/>
</dbReference>
<dbReference type="EMBL" id="KQ030610">
    <property type="protein sequence ID" value="KJZ70712.1"/>
    <property type="molecule type" value="Genomic_DNA"/>
</dbReference>
<evidence type="ECO:0000256" key="2">
    <source>
        <dbReference type="SAM" id="Phobius"/>
    </source>
</evidence>
<feature type="transmembrane region" description="Helical" evidence="2">
    <location>
        <begin position="332"/>
        <end position="351"/>
    </location>
</feature>
<sequence length="612" mass="68008">MEAKSTREIERGNMDSARIRQWGCDDDSAHLSRFSGFPEKEEVWALTRRFNKQIFRARVIKERPMTALDMNVVAAGKEDATPERLLAHLERLYMTFVVDLFCFYKQTVRLRSWNEKPRTTSFLAFYSIAWLVDLLTPTLTAFLIVLIIYPPARDVCFPPAPPALIDSSGGGIRVPMAGQLASDSVTGASERHPGEAIEQEAHSFIESIGKLMMSLSVGKPEGKGRENELDNMLDPTKVVEGIAVTQDNPSQTKVRDETKEPVAQAVDNFEVFAAMNMLPDFIDSWERFGNALSPTFPFPLHRRRMTLAACLLPLLMILCFATWHAILKCIGFLIGFGFFGGKPIALLLTRLETMFPGWRQFLEMRHTIFRGVPTNSQLTVALLRVGERAKCPFSPPPSKSDRPTAKKTLNGKELEFLGTSNEDIRAAIDPHSDDDEFHGKPHKREKRSKMMSRLAGTITGIAKGGACTAVKIDQVTAWAGGNHAKTRIGALDAPEQDEAAGPVDFSARYRGNRGYAYITTTATSPALSWRSETDDLSSAWTVALADITELHKVDGLEWKSKFAVGAVLGWPVADGLLVKTRKGKEYHLTAAQSRDALFNLLISVGDQLWETF</sequence>
<feature type="transmembrane region" description="Helical" evidence="2">
    <location>
        <begin position="306"/>
        <end position="326"/>
    </location>
</feature>
<feature type="region of interest" description="Disordered" evidence="1">
    <location>
        <begin position="429"/>
        <end position="448"/>
    </location>
</feature>
<organism evidence="3 4">
    <name type="scientific">Hirsutella minnesotensis 3608</name>
    <dbReference type="NCBI Taxonomy" id="1043627"/>
    <lineage>
        <taxon>Eukaryota</taxon>
        <taxon>Fungi</taxon>
        <taxon>Dikarya</taxon>
        <taxon>Ascomycota</taxon>
        <taxon>Pezizomycotina</taxon>
        <taxon>Sordariomycetes</taxon>
        <taxon>Hypocreomycetidae</taxon>
        <taxon>Hypocreales</taxon>
        <taxon>Ophiocordycipitaceae</taxon>
        <taxon>Hirsutella</taxon>
    </lineage>
</organism>
<gene>
    <name evidence="3" type="ORF">HIM_09896</name>
</gene>
<feature type="transmembrane region" description="Helical" evidence="2">
    <location>
        <begin position="128"/>
        <end position="149"/>
    </location>
</feature>
<keyword evidence="2" id="KW-1133">Transmembrane helix</keyword>
<feature type="region of interest" description="Disordered" evidence="1">
    <location>
        <begin position="391"/>
        <end position="412"/>
    </location>
</feature>
<reference evidence="3 4" key="1">
    <citation type="journal article" date="2014" name="Genome Biol. Evol.">
        <title>Comparative genomics and transcriptomics analyses reveal divergent lifestyle features of nematode endoparasitic fungus Hirsutella minnesotensis.</title>
        <authorList>
            <person name="Lai Y."/>
            <person name="Liu K."/>
            <person name="Zhang X."/>
            <person name="Zhang X."/>
            <person name="Li K."/>
            <person name="Wang N."/>
            <person name="Shu C."/>
            <person name="Wu Y."/>
            <person name="Wang C."/>
            <person name="Bushley K.E."/>
            <person name="Xiang M."/>
            <person name="Liu X."/>
        </authorList>
    </citation>
    <scope>NUCLEOTIDE SEQUENCE [LARGE SCALE GENOMIC DNA]</scope>
    <source>
        <strain evidence="3 4">3608</strain>
    </source>
</reference>
<name>A0A0F7ZXH1_9HYPO</name>
<feature type="compositionally biased region" description="Basic and acidic residues" evidence="1">
    <location>
        <begin position="399"/>
        <end position="412"/>
    </location>
</feature>
<keyword evidence="4" id="KW-1185">Reference proteome</keyword>